<keyword evidence="2" id="KW-1185">Reference proteome</keyword>
<gene>
    <name evidence="3" type="primary">LOC109704325</name>
    <name evidence="4" type="synonym">LOC109704505</name>
</gene>
<dbReference type="GO" id="GO:0004190">
    <property type="term" value="F:aspartic-type endopeptidase activity"/>
    <property type="evidence" value="ECO:0007669"/>
    <property type="project" value="InterPro"/>
</dbReference>
<dbReference type="Pfam" id="PF08284">
    <property type="entry name" value="RVP_2"/>
    <property type="match status" value="1"/>
</dbReference>
<feature type="compositionally biased region" description="Polar residues" evidence="1">
    <location>
        <begin position="1"/>
        <end position="12"/>
    </location>
</feature>
<reference evidence="2" key="1">
    <citation type="journal article" date="2015" name="Nat. Genet.">
        <title>The pineapple genome and the evolution of CAM photosynthesis.</title>
        <authorList>
            <person name="Ming R."/>
            <person name="VanBuren R."/>
            <person name="Wai C.M."/>
            <person name="Tang H."/>
            <person name="Schatz M.C."/>
            <person name="Bowers J.E."/>
            <person name="Lyons E."/>
            <person name="Wang M.L."/>
            <person name="Chen J."/>
            <person name="Biggers E."/>
            <person name="Zhang J."/>
            <person name="Huang L."/>
            <person name="Zhang L."/>
            <person name="Miao W."/>
            <person name="Zhang J."/>
            <person name="Ye Z."/>
            <person name="Miao C."/>
            <person name="Lin Z."/>
            <person name="Wang H."/>
            <person name="Zhou H."/>
            <person name="Yim W.C."/>
            <person name="Priest H.D."/>
            <person name="Zheng C."/>
            <person name="Woodhouse M."/>
            <person name="Edger P.P."/>
            <person name="Guyot R."/>
            <person name="Guo H.B."/>
            <person name="Guo H."/>
            <person name="Zheng G."/>
            <person name="Singh R."/>
            <person name="Sharma A."/>
            <person name="Min X."/>
            <person name="Zheng Y."/>
            <person name="Lee H."/>
            <person name="Gurtowski J."/>
            <person name="Sedlazeck F.J."/>
            <person name="Harkess A."/>
            <person name="McKain M.R."/>
            <person name="Liao Z."/>
            <person name="Fang J."/>
            <person name="Liu J."/>
            <person name="Zhang X."/>
            <person name="Zhang Q."/>
            <person name="Hu W."/>
            <person name="Qin Y."/>
            <person name="Wang K."/>
            <person name="Chen L.Y."/>
            <person name="Shirley N."/>
            <person name="Lin Y.R."/>
            <person name="Liu L.Y."/>
            <person name="Hernandez A.G."/>
            <person name="Wright C.L."/>
            <person name="Bulone V."/>
            <person name="Tuskan G.A."/>
            <person name="Heath K."/>
            <person name="Zee F."/>
            <person name="Moore P.H."/>
            <person name="Sunkar R."/>
            <person name="Leebens-Mack J.H."/>
            <person name="Mockler T."/>
            <person name="Bennetzen J.L."/>
            <person name="Freeling M."/>
            <person name="Sankoff D."/>
            <person name="Paterson A.H."/>
            <person name="Zhu X."/>
            <person name="Yang X."/>
            <person name="Smith J.A."/>
            <person name="Cushman J.C."/>
            <person name="Paull R.E."/>
            <person name="Yu Q."/>
        </authorList>
    </citation>
    <scope>NUCLEOTIDE SEQUENCE [LARGE SCALE GENOMIC DNA]</scope>
    <source>
        <strain evidence="2">cv. F153</strain>
    </source>
</reference>
<dbReference type="AlphaFoldDB" id="A0A6P5EBF9"/>
<feature type="region of interest" description="Disordered" evidence="1">
    <location>
        <begin position="1"/>
        <end position="21"/>
    </location>
</feature>
<dbReference type="OrthoDB" id="786680at2759"/>
<sequence length="158" mass="17866">MSAGRASSSRQPEGSRAPSGRVYAAQVEEQPAAPDDVVSGIILIKGIRARALFDTGASHSCIRASFTRTHDIEIVNSQEDWWIDSPEHSFRVRKKCLACLIQIGDWIMPIDLLVLNKMWGFDVILGVNWLSKYYAIIDCERKVITFREPNQEELVYRA</sequence>
<dbReference type="PROSITE" id="PS00141">
    <property type="entry name" value="ASP_PROTEASE"/>
    <property type="match status" value="1"/>
</dbReference>
<dbReference type="GeneID" id="109704325"/>
<evidence type="ECO:0000313" key="2">
    <source>
        <dbReference type="Proteomes" id="UP000515123"/>
    </source>
</evidence>
<dbReference type="InterPro" id="IPR021109">
    <property type="entry name" value="Peptidase_aspartic_dom_sf"/>
</dbReference>
<dbReference type="CDD" id="cd00303">
    <property type="entry name" value="retropepsin_like"/>
    <property type="match status" value="1"/>
</dbReference>
<evidence type="ECO:0000313" key="3">
    <source>
        <dbReference type="RefSeq" id="XP_020080664.1"/>
    </source>
</evidence>
<dbReference type="GeneID" id="109704505"/>
<dbReference type="SUPFAM" id="SSF50630">
    <property type="entry name" value="Acid proteases"/>
    <property type="match status" value="1"/>
</dbReference>
<reference evidence="3 4" key="2">
    <citation type="submission" date="2025-04" db="UniProtKB">
        <authorList>
            <consortium name="RefSeq"/>
        </authorList>
    </citation>
    <scope>IDENTIFICATION</scope>
    <source>
        <tissue evidence="3 4">Leaf</tissue>
    </source>
</reference>
<dbReference type="RefSeq" id="XP_020080664.1">
    <property type="nucleotide sequence ID" value="XM_020225075.1"/>
</dbReference>
<dbReference type="Proteomes" id="UP000515123">
    <property type="component" value="Unplaced"/>
</dbReference>
<accession>A0A6P5EBF9</accession>
<name>A0A6P5EBF9_ANACO</name>
<dbReference type="Gene3D" id="2.40.70.10">
    <property type="entry name" value="Acid Proteases"/>
    <property type="match status" value="1"/>
</dbReference>
<proteinExistence type="predicted"/>
<dbReference type="GO" id="GO:0006508">
    <property type="term" value="P:proteolysis"/>
    <property type="evidence" value="ECO:0007669"/>
    <property type="project" value="InterPro"/>
</dbReference>
<dbReference type="RefSeq" id="XP_020080836.1">
    <property type="nucleotide sequence ID" value="XM_020225247.1"/>
</dbReference>
<protein>
    <submittedName>
        <fullName evidence="3">Uncharacterized protein LOC109704325</fullName>
    </submittedName>
    <submittedName>
        <fullName evidence="4">Uncharacterized protein LOC109704505</fullName>
    </submittedName>
</protein>
<dbReference type="InterPro" id="IPR001969">
    <property type="entry name" value="Aspartic_peptidase_AS"/>
</dbReference>
<evidence type="ECO:0000313" key="4">
    <source>
        <dbReference type="RefSeq" id="XP_020080836.1"/>
    </source>
</evidence>
<organism evidence="3">
    <name type="scientific">Ananas comosus</name>
    <name type="common">Pineapple</name>
    <name type="synonym">Ananas ananas</name>
    <dbReference type="NCBI Taxonomy" id="4615"/>
    <lineage>
        <taxon>Eukaryota</taxon>
        <taxon>Viridiplantae</taxon>
        <taxon>Streptophyta</taxon>
        <taxon>Embryophyta</taxon>
        <taxon>Tracheophyta</taxon>
        <taxon>Spermatophyta</taxon>
        <taxon>Magnoliopsida</taxon>
        <taxon>Liliopsida</taxon>
        <taxon>Poales</taxon>
        <taxon>Bromeliaceae</taxon>
        <taxon>Bromelioideae</taxon>
        <taxon>Ananas</taxon>
    </lineage>
</organism>
<evidence type="ECO:0000256" key="1">
    <source>
        <dbReference type="SAM" id="MobiDB-lite"/>
    </source>
</evidence>